<accession>A0A022VSE8</accession>
<evidence type="ECO:0000313" key="1">
    <source>
        <dbReference type="EMBL" id="EZF48869.1"/>
    </source>
</evidence>
<dbReference type="Proteomes" id="UP000023758">
    <property type="component" value="Unassembled WGS sequence"/>
</dbReference>
<name>A0A022VSE8_TRIRU</name>
<dbReference type="EMBL" id="KK207916">
    <property type="protein sequence ID" value="EZF48869.1"/>
    <property type="molecule type" value="Genomic_DNA"/>
</dbReference>
<dbReference type="AlphaFoldDB" id="A0A022VSE8"/>
<protein>
    <submittedName>
        <fullName evidence="1">Uncharacterized protein</fullName>
    </submittedName>
</protein>
<dbReference type="HOGENOM" id="CLU_2308090_0_0_1"/>
<organism evidence="1">
    <name type="scientific">Trichophyton rubrum CBS 288.86</name>
    <dbReference type="NCBI Taxonomy" id="1215330"/>
    <lineage>
        <taxon>Eukaryota</taxon>
        <taxon>Fungi</taxon>
        <taxon>Dikarya</taxon>
        <taxon>Ascomycota</taxon>
        <taxon>Pezizomycotina</taxon>
        <taxon>Eurotiomycetes</taxon>
        <taxon>Eurotiomycetidae</taxon>
        <taxon>Onygenales</taxon>
        <taxon>Arthrodermataceae</taxon>
        <taxon>Trichophyton</taxon>
    </lineage>
</organism>
<gene>
    <name evidence="1" type="ORF">H103_07537</name>
</gene>
<proteinExistence type="predicted"/>
<reference evidence="1" key="1">
    <citation type="submission" date="2014-02" db="EMBL/GenBank/DDBJ databases">
        <title>The Genome Sequence of Trichophyton rubrum (morphotype fischeri) CBS 288.86.</title>
        <authorList>
            <consortium name="The Broad Institute Genomics Platform"/>
            <person name="Cuomo C.A."/>
            <person name="White T.C."/>
            <person name="Graser Y."/>
            <person name="Martinez-Rossi N."/>
            <person name="Heitman J."/>
            <person name="Young S.K."/>
            <person name="Zeng Q."/>
            <person name="Gargeya S."/>
            <person name="Abouelleil A."/>
            <person name="Alvarado L."/>
            <person name="Chapman S.B."/>
            <person name="Gainer-Dewar J."/>
            <person name="Goldberg J."/>
            <person name="Griggs A."/>
            <person name="Gujja S."/>
            <person name="Hansen M."/>
            <person name="Howarth C."/>
            <person name="Imamovic A."/>
            <person name="Larimer J."/>
            <person name="Martinez D."/>
            <person name="Murphy C."/>
            <person name="Pearson M.D."/>
            <person name="Persinoti G."/>
            <person name="Poon T."/>
            <person name="Priest M."/>
            <person name="Roberts A.D."/>
            <person name="Saif S."/>
            <person name="Shea T.D."/>
            <person name="Sykes S.N."/>
            <person name="Wortman J."/>
            <person name="Nusbaum C."/>
            <person name="Birren B."/>
        </authorList>
    </citation>
    <scope>NUCLEOTIDE SEQUENCE [LARGE SCALE GENOMIC DNA]</scope>
    <source>
        <strain evidence="1">CBS 288.86</strain>
    </source>
</reference>
<sequence length="100" mass="12069">MTNRINFRMNIRSVNQIWTSAIFHPCQDEFPPNLDKNRIRDWSRLFFRTTMEGRHDQPRRNIQVQVLFTQNIALLLSQSHRNIMMTSLFRLNTKQCQDCS</sequence>